<feature type="compositionally biased region" description="Pro residues" evidence="1">
    <location>
        <begin position="22"/>
        <end position="33"/>
    </location>
</feature>
<proteinExistence type="predicted"/>
<accession>A0A4P6F4R5</accession>
<keyword evidence="3" id="KW-0378">Hydrolase</keyword>
<dbReference type="Gene3D" id="3.40.50.1820">
    <property type="entry name" value="alpha/beta hydrolase"/>
    <property type="match status" value="1"/>
</dbReference>
<dbReference type="AlphaFoldDB" id="A0A4P6F4R5"/>
<dbReference type="PANTHER" id="PTHR12277:SF79">
    <property type="entry name" value="XAA-PRO DIPEPTIDYL-PEPTIDASE-RELATED"/>
    <property type="match status" value="1"/>
</dbReference>
<sequence>MPGGAVRRRARVLWPRDAAHPRLPPGTGGPPPAASVLPWAEDVTLTTSDGYDLASWFVPPHPGSDARDQAVLLAHGNGGDASGRAPLARELAERGFAVLMLGYRGYAQNPGTPSEAGLLRDALAGQRELEVRGFPAGQTIYLGESIGTGVVSGLAVEQPPGGLVLRSPFTSLHDVGATLIPVPPLVRFIMDRNHFPVAEQVAASDVPVTVIQGSADEVVPAAQSDAVAAAGNLFEHVVVEGARHNDGIWLGSTVADAVARLGDAIATD</sequence>
<evidence type="ECO:0000259" key="2">
    <source>
        <dbReference type="Pfam" id="PF12146"/>
    </source>
</evidence>
<dbReference type="OrthoDB" id="9777090at2"/>
<dbReference type="Proteomes" id="UP000292118">
    <property type="component" value="Chromosome"/>
</dbReference>
<keyword evidence="4" id="KW-1185">Reference proteome</keyword>
<evidence type="ECO:0000313" key="3">
    <source>
        <dbReference type="EMBL" id="QAY70652.1"/>
    </source>
</evidence>
<dbReference type="InterPro" id="IPR022742">
    <property type="entry name" value="Hydrolase_4"/>
</dbReference>
<organism evidence="3 4">
    <name type="scientific">Xylanimonas protaetiae</name>
    <dbReference type="NCBI Taxonomy" id="2509457"/>
    <lineage>
        <taxon>Bacteria</taxon>
        <taxon>Bacillati</taxon>
        <taxon>Actinomycetota</taxon>
        <taxon>Actinomycetes</taxon>
        <taxon>Micrococcales</taxon>
        <taxon>Promicromonosporaceae</taxon>
        <taxon>Xylanimonas</taxon>
    </lineage>
</organism>
<dbReference type="Pfam" id="PF12146">
    <property type="entry name" value="Hydrolase_4"/>
    <property type="match status" value="1"/>
</dbReference>
<reference evidence="3 4" key="1">
    <citation type="submission" date="2019-01" db="EMBL/GenBank/DDBJ databases">
        <title>Genome sequencing of strain FW10M-9.</title>
        <authorList>
            <person name="Heo J."/>
            <person name="Kim S.-J."/>
            <person name="Kim J.-S."/>
            <person name="Hong S.-B."/>
            <person name="Kwon S.-W."/>
        </authorList>
    </citation>
    <scope>NUCLEOTIDE SEQUENCE [LARGE SCALE GENOMIC DNA]</scope>
    <source>
        <strain evidence="3 4">FW10M-9</strain>
    </source>
</reference>
<dbReference type="EMBL" id="CP035493">
    <property type="protein sequence ID" value="QAY70652.1"/>
    <property type="molecule type" value="Genomic_DNA"/>
</dbReference>
<dbReference type="SUPFAM" id="SSF53474">
    <property type="entry name" value="alpha/beta-Hydrolases"/>
    <property type="match status" value="1"/>
</dbReference>
<feature type="region of interest" description="Disordered" evidence="1">
    <location>
        <begin position="1"/>
        <end position="34"/>
    </location>
</feature>
<dbReference type="InterPro" id="IPR029058">
    <property type="entry name" value="AB_hydrolase_fold"/>
</dbReference>
<name>A0A4P6F4R5_9MICO</name>
<protein>
    <submittedName>
        <fullName evidence="3">Alpha/beta hydrolase</fullName>
    </submittedName>
</protein>
<evidence type="ECO:0000256" key="1">
    <source>
        <dbReference type="SAM" id="MobiDB-lite"/>
    </source>
</evidence>
<dbReference type="GO" id="GO:0016787">
    <property type="term" value="F:hydrolase activity"/>
    <property type="evidence" value="ECO:0007669"/>
    <property type="project" value="UniProtKB-KW"/>
</dbReference>
<gene>
    <name evidence="3" type="ORF">ET471_11985</name>
</gene>
<dbReference type="PANTHER" id="PTHR12277">
    <property type="entry name" value="ALPHA/BETA HYDROLASE DOMAIN-CONTAINING PROTEIN"/>
    <property type="match status" value="1"/>
</dbReference>
<dbReference type="KEGG" id="xya:ET471_11985"/>
<feature type="domain" description="Serine aminopeptidase S33" evidence="2">
    <location>
        <begin position="67"/>
        <end position="182"/>
    </location>
</feature>
<evidence type="ECO:0000313" key="4">
    <source>
        <dbReference type="Proteomes" id="UP000292118"/>
    </source>
</evidence>
<feature type="compositionally biased region" description="Basic residues" evidence="1">
    <location>
        <begin position="1"/>
        <end position="11"/>
    </location>
</feature>